<feature type="region of interest" description="Disordered" evidence="1">
    <location>
        <begin position="73"/>
        <end position="94"/>
    </location>
</feature>
<dbReference type="AlphaFoldDB" id="A0AAV7QYB0"/>
<evidence type="ECO:0000256" key="1">
    <source>
        <dbReference type="SAM" id="MobiDB-lite"/>
    </source>
</evidence>
<sequence>MIQDGRLGVELHEAADTGRGWWRRGRTGSLLGNVGACARDRRRWGANVRSKGEALSPDAPWGVWSMDLRPAAGTQAAASSGGPARDGETRLLGTHGKRLTSLCPRCCDHRRRRRANDTSPACPREG</sequence>
<organism evidence="2 3">
    <name type="scientific">Pleurodeles waltl</name>
    <name type="common">Iberian ribbed newt</name>
    <dbReference type="NCBI Taxonomy" id="8319"/>
    <lineage>
        <taxon>Eukaryota</taxon>
        <taxon>Metazoa</taxon>
        <taxon>Chordata</taxon>
        <taxon>Craniata</taxon>
        <taxon>Vertebrata</taxon>
        <taxon>Euteleostomi</taxon>
        <taxon>Amphibia</taxon>
        <taxon>Batrachia</taxon>
        <taxon>Caudata</taxon>
        <taxon>Salamandroidea</taxon>
        <taxon>Salamandridae</taxon>
        <taxon>Pleurodelinae</taxon>
        <taxon>Pleurodeles</taxon>
    </lineage>
</organism>
<dbReference type="EMBL" id="JANPWB010000010">
    <property type="protein sequence ID" value="KAJ1143405.1"/>
    <property type="molecule type" value="Genomic_DNA"/>
</dbReference>
<evidence type="ECO:0000313" key="2">
    <source>
        <dbReference type="EMBL" id="KAJ1143405.1"/>
    </source>
</evidence>
<proteinExistence type="predicted"/>
<feature type="compositionally biased region" description="Low complexity" evidence="1">
    <location>
        <begin position="73"/>
        <end position="83"/>
    </location>
</feature>
<dbReference type="Proteomes" id="UP001066276">
    <property type="component" value="Chromosome 6"/>
</dbReference>
<keyword evidence="3" id="KW-1185">Reference proteome</keyword>
<comment type="caution">
    <text evidence="2">The sequence shown here is derived from an EMBL/GenBank/DDBJ whole genome shotgun (WGS) entry which is preliminary data.</text>
</comment>
<gene>
    <name evidence="2" type="ORF">NDU88_009714</name>
</gene>
<reference evidence="2" key="1">
    <citation type="journal article" date="2022" name="bioRxiv">
        <title>Sequencing and chromosome-scale assembly of the giantPleurodeles waltlgenome.</title>
        <authorList>
            <person name="Brown T."/>
            <person name="Elewa A."/>
            <person name="Iarovenko S."/>
            <person name="Subramanian E."/>
            <person name="Araus A.J."/>
            <person name="Petzold A."/>
            <person name="Susuki M."/>
            <person name="Suzuki K.-i.T."/>
            <person name="Hayashi T."/>
            <person name="Toyoda A."/>
            <person name="Oliveira C."/>
            <person name="Osipova E."/>
            <person name="Leigh N.D."/>
            <person name="Simon A."/>
            <person name="Yun M.H."/>
        </authorList>
    </citation>
    <scope>NUCLEOTIDE SEQUENCE</scope>
    <source>
        <strain evidence="2">20211129_DDA</strain>
        <tissue evidence="2">Liver</tissue>
    </source>
</reference>
<name>A0AAV7QYB0_PLEWA</name>
<evidence type="ECO:0000313" key="3">
    <source>
        <dbReference type="Proteomes" id="UP001066276"/>
    </source>
</evidence>
<protein>
    <submittedName>
        <fullName evidence="2">Uncharacterized protein</fullName>
    </submittedName>
</protein>
<accession>A0AAV7QYB0</accession>